<dbReference type="AlphaFoldDB" id="A0A8J2K0H3"/>
<comment type="caution">
    <text evidence="2">The sequence shown here is derived from an EMBL/GenBank/DDBJ whole genome shotgun (WGS) entry which is preliminary data.</text>
</comment>
<gene>
    <name evidence="2" type="ORF">AFUS01_LOCUS17545</name>
</gene>
<evidence type="ECO:0000313" key="3">
    <source>
        <dbReference type="Proteomes" id="UP000708208"/>
    </source>
</evidence>
<dbReference type="Proteomes" id="UP000708208">
    <property type="component" value="Unassembled WGS sequence"/>
</dbReference>
<dbReference type="EMBL" id="CAJVCH010168606">
    <property type="protein sequence ID" value="CAG7728789.1"/>
    <property type="molecule type" value="Genomic_DNA"/>
</dbReference>
<protein>
    <submittedName>
        <fullName evidence="2">Uncharacterized protein</fullName>
    </submittedName>
</protein>
<evidence type="ECO:0000256" key="1">
    <source>
        <dbReference type="SAM" id="Phobius"/>
    </source>
</evidence>
<keyword evidence="1" id="KW-1133">Transmembrane helix</keyword>
<proteinExistence type="predicted"/>
<evidence type="ECO:0000313" key="2">
    <source>
        <dbReference type="EMBL" id="CAG7728789.1"/>
    </source>
</evidence>
<organism evidence="2 3">
    <name type="scientific">Allacma fusca</name>
    <dbReference type="NCBI Taxonomy" id="39272"/>
    <lineage>
        <taxon>Eukaryota</taxon>
        <taxon>Metazoa</taxon>
        <taxon>Ecdysozoa</taxon>
        <taxon>Arthropoda</taxon>
        <taxon>Hexapoda</taxon>
        <taxon>Collembola</taxon>
        <taxon>Symphypleona</taxon>
        <taxon>Sminthuridae</taxon>
        <taxon>Allacma</taxon>
    </lineage>
</organism>
<keyword evidence="3" id="KW-1185">Reference proteome</keyword>
<sequence>MWLVLKIYRVQYFCYIIQLNILHSLSIELSSFKENSAILTPIVNAYSHCFIRLIEASPIINYASISTPYELIIIPSGQNACYFTANSFTSNVYFNPIVLKTNFLHCYVGFISENNVLPTPTKVTNCPCKLNGNVIVPSYEANGMQLPEDPDQARMFLKFPDLTFFILTVNNEAGDFQSCFGVYSIRTTISAYTPIYALHFINSTTVLFGLISNVLKSLVVNKDQSETFMEQNGLCDLKNAGDCLFSLKTVYEKWIQHGKAIEWSIQTDSYNANFNCVNINSIIKLRSALSSNAVSILCDGFNVSNWGTYWLRIFPHFRASVTITEGKFYPTGYVRRFNFITADDVWQTNAGLGVYLASFSSQIWSWVAFVAATMVMYLRYIQGMSSLTCACFYALCPLVEQASSVSTKTRHFSWLTPMWLLMSLVLSSSYKGMLKSDFAMTFPIRTNWKYLKDLQNFTLFVSGGDCIAEIRNNRVVSQSKNFYYKGGRVCYDLPYGQQQQFLFYDDSSMFLHLGLNSTKFKTNQFHCTCNQFLKNFIVTELMQPKTAVIALSTDLEGIWRIFEEQTKSNYSLKFAHNGGISDPMFSGQVYYTLKDDWISEEYNLFQKRLEHALAGGLHVFWQMLENAWNPSFGKSSVNGVGERRSTKKPSNVSSGLHIYLVCYFSVVVNLGIVSVFCGEIAWFEFNLRFSRNTKICG</sequence>
<keyword evidence="1" id="KW-0472">Membrane</keyword>
<feature type="transmembrane region" description="Helical" evidence="1">
    <location>
        <begin position="656"/>
        <end position="683"/>
    </location>
</feature>
<reference evidence="2" key="1">
    <citation type="submission" date="2021-06" db="EMBL/GenBank/DDBJ databases">
        <authorList>
            <person name="Hodson N. C."/>
            <person name="Mongue J. A."/>
            <person name="Jaron S. K."/>
        </authorList>
    </citation>
    <scope>NUCLEOTIDE SEQUENCE</scope>
</reference>
<name>A0A8J2K0H3_9HEXA</name>
<keyword evidence="1" id="KW-0812">Transmembrane</keyword>
<accession>A0A8J2K0H3</accession>